<accession>A0A9D5QCB7</accession>
<sequence length="203" mass="21901">MPQLVKGGKYVFGWSQVTEEGRIMIPPEAFAEYKLEGCGKVILMSGSRRSGGFGLTTVDRIKDTPIGQVLDELPELASCSIPEGEPLSKKSRTYCWIRLTSEGRFTVPPDTLRIYGIEPGQKVLVARGSGLVLGFPARGTYSRGSKKASRVGSILERKSMKAEKAKNLFSQGFNCAQAVFSTYAPDLGLDARTALKIASGFGG</sequence>
<dbReference type="Proteomes" id="UP000630660">
    <property type="component" value="Unassembled WGS sequence"/>
</dbReference>
<organism evidence="1 2">
    <name type="scientific">candidate division WOR-3 bacterium</name>
    <dbReference type="NCBI Taxonomy" id="2052148"/>
    <lineage>
        <taxon>Bacteria</taxon>
        <taxon>Bacteria division WOR-3</taxon>
    </lineage>
</organism>
<reference evidence="1" key="1">
    <citation type="submission" date="2019-11" db="EMBL/GenBank/DDBJ databases">
        <title>Microbial mats filling the niche in hypersaline microbial mats.</title>
        <authorList>
            <person name="Wong H.L."/>
            <person name="Macleod F.I."/>
            <person name="White R.A. III"/>
            <person name="Burns B.P."/>
        </authorList>
    </citation>
    <scope>NUCLEOTIDE SEQUENCE</scope>
    <source>
        <strain evidence="1">Bin_327</strain>
    </source>
</reference>
<feature type="non-terminal residue" evidence="1">
    <location>
        <position position="203"/>
    </location>
</feature>
<dbReference type="EMBL" id="WJKJ01000133">
    <property type="protein sequence ID" value="MBD3364379.1"/>
    <property type="molecule type" value="Genomic_DNA"/>
</dbReference>
<name>A0A9D5QCB7_UNCW3</name>
<proteinExistence type="predicted"/>
<gene>
    <name evidence="1" type="ORF">GF359_04095</name>
</gene>
<evidence type="ECO:0000313" key="2">
    <source>
        <dbReference type="Proteomes" id="UP000630660"/>
    </source>
</evidence>
<evidence type="ECO:0000313" key="1">
    <source>
        <dbReference type="EMBL" id="MBD3364379.1"/>
    </source>
</evidence>
<protein>
    <submittedName>
        <fullName evidence="1">Uncharacterized protein</fullName>
    </submittedName>
</protein>
<comment type="caution">
    <text evidence="1">The sequence shown here is derived from an EMBL/GenBank/DDBJ whole genome shotgun (WGS) entry which is preliminary data.</text>
</comment>
<dbReference type="AlphaFoldDB" id="A0A9D5QCB7"/>